<sequence>MHCRLQGDLANNETYVYSAAAGGVRTASKQSHESELFGADARDKFTGEYYLFSWYHVRRGGRQWDDTGEGALQPGEDIHNLSELSAGIEQQSVGIEQQSRRGRNLENGTLRYYYVSWKGAEKRLIVPDASTWSITAMNNRDNTRNAARKIRRKWEPAESGKFRRETN</sequence>
<gene>
    <name evidence="1" type="ORF">B0H17DRAFT_1136784</name>
</gene>
<evidence type="ECO:0000313" key="1">
    <source>
        <dbReference type="EMBL" id="KAJ7686702.1"/>
    </source>
</evidence>
<accession>A0AAD7GE42</accession>
<reference evidence="1" key="1">
    <citation type="submission" date="2023-03" db="EMBL/GenBank/DDBJ databases">
        <title>Massive genome expansion in bonnet fungi (Mycena s.s.) driven by repeated elements and novel gene families across ecological guilds.</title>
        <authorList>
            <consortium name="Lawrence Berkeley National Laboratory"/>
            <person name="Harder C.B."/>
            <person name="Miyauchi S."/>
            <person name="Viragh M."/>
            <person name="Kuo A."/>
            <person name="Thoen E."/>
            <person name="Andreopoulos B."/>
            <person name="Lu D."/>
            <person name="Skrede I."/>
            <person name="Drula E."/>
            <person name="Henrissat B."/>
            <person name="Morin E."/>
            <person name="Kohler A."/>
            <person name="Barry K."/>
            <person name="LaButti K."/>
            <person name="Morin E."/>
            <person name="Salamov A."/>
            <person name="Lipzen A."/>
            <person name="Mereny Z."/>
            <person name="Hegedus B."/>
            <person name="Baldrian P."/>
            <person name="Stursova M."/>
            <person name="Weitz H."/>
            <person name="Taylor A."/>
            <person name="Grigoriev I.V."/>
            <person name="Nagy L.G."/>
            <person name="Martin F."/>
            <person name="Kauserud H."/>
        </authorList>
    </citation>
    <scope>NUCLEOTIDE SEQUENCE</scope>
    <source>
        <strain evidence="1">CBHHK067</strain>
    </source>
</reference>
<proteinExistence type="predicted"/>
<keyword evidence="2" id="KW-1185">Reference proteome</keyword>
<comment type="caution">
    <text evidence="1">The sequence shown here is derived from an EMBL/GenBank/DDBJ whole genome shotgun (WGS) entry which is preliminary data.</text>
</comment>
<evidence type="ECO:0000313" key="2">
    <source>
        <dbReference type="Proteomes" id="UP001221757"/>
    </source>
</evidence>
<dbReference type="AlphaFoldDB" id="A0AAD7GE42"/>
<name>A0AAD7GE42_MYCRO</name>
<dbReference type="Proteomes" id="UP001221757">
    <property type="component" value="Unassembled WGS sequence"/>
</dbReference>
<dbReference type="EMBL" id="JARKIE010000094">
    <property type="protein sequence ID" value="KAJ7686702.1"/>
    <property type="molecule type" value="Genomic_DNA"/>
</dbReference>
<protein>
    <submittedName>
        <fullName evidence="1">Uncharacterized protein</fullName>
    </submittedName>
</protein>
<organism evidence="1 2">
    <name type="scientific">Mycena rosella</name>
    <name type="common">Pink bonnet</name>
    <name type="synonym">Agaricus rosellus</name>
    <dbReference type="NCBI Taxonomy" id="1033263"/>
    <lineage>
        <taxon>Eukaryota</taxon>
        <taxon>Fungi</taxon>
        <taxon>Dikarya</taxon>
        <taxon>Basidiomycota</taxon>
        <taxon>Agaricomycotina</taxon>
        <taxon>Agaricomycetes</taxon>
        <taxon>Agaricomycetidae</taxon>
        <taxon>Agaricales</taxon>
        <taxon>Marasmiineae</taxon>
        <taxon>Mycenaceae</taxon>
        <taxon>Mycena</taxon>
    </lineage>
</organism>